<dbReference type="AlphaFoldDB" id="A0A7S3YPX0"/>
<feature type="region of interest" description="Disordered" evidence="1">
    <location>
        <begin position="1"/>
        <end position="115"/>
    </location>
</feature>
<dbReference type="EMBL" id="HBIV01013386">
    <property type="protein sequence ID" value="CAE0658270.1"/>
    <property type="molecule type" value="Transcribed_RNA"/>
</dbReference>
<feature type="region of interest" description="Disordered" evidence="1">
    <location>
        <begin position="165"/>
        <end position="184"/>
    </location>
</feature>
<name>A0A7S3YPX0_9EUKA</name>
<accession>A0A7S3YPX0</accession>
<evidence type="ECO:0000313" key="2">
    <source>
        <dbReference type="EMBL" id="CAE0658270.1"/>
    </source>
</evidence>
<gene>
    <name evidence="2" type="ORF">LGLO00237_LOCUS9842</name>
</gene>
<evidence type="ECO:0000256" key="1">
    <source>
        <dbReference type="SAM" id="MobiDB-lite"/>
    </source>
</evidence>
<feature type="compositionally biased region" description="Polar residues" evidence="1">
    <location>
        <begin position="96"/>
        <end position="108"/>
    </location>
</feature>
<feature type="compositionally biased region" description="Polar residues" evidence="1">
    <location>
        <begin position="67"/>
        <end position="78"/>
    </location>
</feature>
<organism evidence="2">
    <name type="scientific">Lotharella globosa</name>
    <dbReference type="NCBI Taxonomy" id="91324"/>
    <lineage>
        <taxon>Eukaryota</taxon>
        <taxon>Sar</taxon>
        <taxon>Rhizaria</taxon>
        <taxon>Cercozoa</taxon>
        <taxon>Chlorarachniophyceae</taxon>
        <taxon>Lotharella</taxon>
    </lineage>
</organism>
<proteinExistence type="predicted"/>
<sequence length="184" mass="20263">MGACHCSREVEGSDKSIQDQDPPKDRGLDIKSSPEAKGAPSPGLAREKGIKEGPSASASASLRKESSTAPRASSTLKASPTEDDDNDEKFRGPLRRQSTLTTVETATSFEPEPVTVPDEPIAYIIFPEEDDHHMHYDELYTQYIEVPDEPLGHIVFNPEEAIRKEEDSEVALPAVESQRRSDQM</sequence>
<reference evidence="2" key="1">
    <citation type="submission" date="2021-01" db="EMBL/GenBank/DDBJ databases">
        <authorList>
            <person name="Corre E."/>
            <person name="Pelletier E."/>
            <person name="Niang G."/>
            <person name="Scheremetjew M."/>
            <person name="Finn R."/>
            <person name="Kale V."/>
            <person name="Holt S."/>
            <person name="Cochrane G."/>
            <person name="Meng A."/>
            <person name="Brown T."/>
            <person name="Cohen L."/>
        </authorList>
    </citation>
    <scope>NUCLEOTIDE SEQUENCE</scope>
    <source>
        <strain evidence="2">CCCM811</strain>
    </source>
</reference>
<protein>
    <submittedName>
        <fullName evidence="2">Uncharacterized protein</fullName>
    </submittedName>
</protein>
<feature type="compositionally biased region" description="Basic and acidic residues" evidence="1">
    <location>
        <begin position="1"/>
        <end position="34"/>
    </location>
</feature>